<proteinExistence type="predicted"/>
<comment type="caution">
    <text evidence="1">The sequence shown here is derived from an EMBL/GenBank/DDBJ whole genome shotgun (WGS) entry which is preliminary data.</text>
</comment>
<accession>A0ACC0FH85</accession>
<organism evidence="1 2">
    <name type="scientific">Camellia lanceoleosa</name>
    <dbReference type="NCBI Taxonomy" id="1840588"/>
    <lineage>
        <taxon>Eukaryota</taxon>
        <taxon>Viridiplantae</taxon>
        <taxon>Streptophyta</taxon>
        <taxon>Embryophyta</taxon>
        <taxon>Tracheophyta</taxon>
        <taxon>Spermatophyta</taxon>
        <taxon>Magnoliopsida</taxon>
        <taxon>eudicotyledons</taxon>
        <taxon>Gunneridae</taxon>
        <taxon>Pentapetalae</taxon>
        <taxon>asterids</taxon>
        <taxon>Ericales</taxon>
        <taxon>Theaceae</taxon>
        <taxon>Camellia</taxon>
    </lineage>
</organism>
<name>A0ACC0FH85_9ERIC</name>
<sequence>MSTASSSSNSNSNSNSKDKSSKLIEKNFDLADVLKKEYFRIKSYTDQTLVLQDWKKVQQSIKEGISEECLYLLMSMACHLPNPEDGLPLMADHYPNSTFSSQTKLRSTNPIRKVPRIQPNREANQDTRYQYDSDRTKLGLLRFVIVQHLKLTGMSAYQMFVEVIHKLTLMTTEPFLARLRIPETEDCIDEIGRICMSFDRPSHKQRLYSIKILEIC</sequence>
<keyword evidence="2" id="KW-1185">Reference proteome</keyword>
<evidence type="ECO:0000313" key="1">
    <source>
        <dbReference type="EMBL" id="KAI7988121.1"/>
    </source>
</evidence>
<reference evidence="1 2" key="1">
    <citation type="journal article" date="2022" name="Plant J.">
        <title>Chromosome-level genome of Camellia lanceoleosa provides a valuable resource for understanding genome evolution and self-incompatibility.</title>
        <authorList>
            <person name="Gong W."/>
            <person name="Xiao S."/>
            <person name="Wang L."/>
            <person name="Liao Z."/>
            <person name="Chang Y."/>
            <person name="Mo W."/>
            <person name="Hu G."/>
            <person name="Li W."/>
            <person name="Zhao G."/>
            <person name="Zhu H."/>
            <person name="Hu X."/>
            <person name="Ji K."/>
            <person name="Xiang X."/>
            <person name="Song Q."/>
            <person name="Yuan D."/>
            <person name="Jin S."/>
            <person name="Zhang L."/>
        </authorList>
    </citation>
    <scope>NUCLEOTIDE SEQUENCE [LARGE SCALE GENOMIC DNA]</scope>
    <source>
        <strain evidence="1">SQ_2022a</strain>
    </source>
</reference>
<protein>
    <submittedName>
        <fullName evidence="1">Uncharacterized protein</fullName>
    </submittedName>
</protein>
<dbReference type="EMBL" id="CM045771">
    <property type="protein sequence ID" value="KAI7988121.1"/>
    <property type="molecule type" value="Genomic_DNA"/>
</dbReference>
<evidence type="ECO:0000313" key="2">
    <source>
        <dbReference type="Proteomes" id="UP001060215"/>
    </source>
</evidence>
<gene>
    <name evidence="1" type="ORF">LOK49_LG13G01979</name>
</gene>
<dbReference type="Proteomes" id="UP001060215">
    <property type="component" value="Chromosome 14"/>
</dbReference>